<evidence type="ECO:0000313" key="1">
    <source>
        <dbReference type="EMBL" id="CAG8491701.1"/>
    </source>
</evidence>
<dbReference type="EMBL" id="CAJVPM010002727">
    <property type="protein sequence ID" value="CAG8491701.1"/>
    <property type="molecule type" value="Genomic_DNA"/>
</dbReference>
<keyword evidence="2" id="KW-1185">Reference proteome</keyword>
<protein>
    <submittedName>
        <fullName evidence="1">11269_t:CDS:1</fullName>
    </submittedName>
</protein>
<dbReference type="Proteomes" id="UP000789860">
    <property type="component" value="Unassembled WGS sequence"/>
</dbReference>
<name>A0ACA9KUH3_9GLOM</name>
<sequence length="93" mass="10586">QKQVTLANSIEDGTDLFSEEDSFSFLEKLSEEDSEGVLKEPDDLVNKNLINLKVRNFISLLSRLEPNESSSLSEDVIHRDKDFDINKLIDSLD</sequence>
<evidence type="ECO:0000313" key="2">
    <source>
        <dbReference type="Proteomes" id="UP000789860"/>
    </source>
</evidence>
<comment type="caution">
    <text evidence="1">The sequence shown here is derived from an EMBL/GenBank/DDBJ whole genome shotgun (WGS) entry which is preliminary data.</text>
</comment>
<gene>
    <name evidence="1" type="ORF">SCALOS_LOCUS2851</name>
</gene>
<proteinExistence type="predicted"/>
<organism evidence="1 2">
    <name type="scientific">Scutellospora calospora</name>
    <dbReference type="NCBI Taxonomy" id="85575"/>
    <lineage>
        <taxon>Eukaryota</taxon>
        <taxon>Fungi</taxon>
        <taxon>Fungi incertae sedis</taxon>
        <taxon>Mucoromycota</taxon>
        <taxon>Glomeromycotina</taxon>
        <taxon>Glomeromycetes</taxon>
        <taxon>Diversisporales</taxon>
        <taxon>Gigasporaceae</taxon>
        <taxon>Scutellospora</taxon>
    </lineage>
</organism>
<accession>A0ACA9KUH3</accession>
<feature type="non-terminal residue" evidence="1">
    <location>
        <position position="1"/>
    </location>
</feature>
<reference evidence="1" key="1">
    <citation type="submission" date="2021-06" db="EMBL/GenBank/DDBJ databases">
        <authorList>
            <person name="Kallberg Y."/>
            <person name="Tangrot J."/>
            <person name="Rosling A."/>
        </authorList>
    </citation>
    <scope>NUCLEOTIDE SEQUENCE</scope>
    <source>
        <strain evidence="1">AU212A</strain>
    </source>
</reference>